<dbReference type="Proteomes" id="UP000276282">
    <property type="component" value="Unassembled WGS sequence"/>
</dbReference>
<dbReference type="Pfam" id="PF00144">
    <property type="entry name" value="Beta-lactamase"/>
    <property type="match status" value="1"/>
</dbReference>
<keyword evidence="1" id="KW-0378">Hydrolase</keyword>
<dbReference type="OrthoDB" id="9773047at2"/>
<dbReference type="GO" id="GO:0016787">
    <property type="term" value="F:hydrolase activity"/>
    <property type="evidence" value="ECO:0007669"/>
    <property type="project" value="UniProtKB-KW"/>
</dbReference>
<gene>
    <name evidence="4" type="ORF">BC962_1547</name>
</gene>
<dbReference type="SUPFAM" id="SSF56601">
    <property type="entry name" value="beta-lactamase/transpeptidase-like"/>
    <property type="match status" value="1"/>
</dbReference>
<sequence>MKLFLSLFFISFLFTSSIYSQSTYFPTKSTWEVKEPKDFKIDAIKLNEAVKFAAENEYSGSKDLRIAILEGFKKEPFHEITGPTKKRGGPAGVILKDGYIIAQWGETDRVDMTFSVTKSFLSTTAILALEKGLIDNFDDPVKNYVWDGTFEGEHNAEITWKHLLQQNSDWSGELWGGLDWADRPPSIGDLDDWKNRKFNTPGTVFEYNDVRVNLLAYSLLQVWRKPLPQVLKEKIMDPIGASSTWRWFGSDNAWVDLDGLKMQSVTGGGHSGGGMFINTLDMAKFGLLFENNGMWNGTQLFAAEAIMEAIQPSIPNSNYGYMWWLNKPGDRNWKGLSENIFYAAGFGGNFIVIDQAQNLVVVTRWLEPSKIETFMNKVYNAL</sequence>
<protein>
    <submittedName>
        <fullName evidence="4">CubicO group peptidase (Beta-lactamase class C family)</fullName>
    </submittedName>
</protein>
<name>A0A495PSZ0_9FLAO</name>
<dbReference type="EMBL" id="RBLG01000002">
    <property type="protein sequence ID" value="RKS53297.1"/>
    <property type="molecule type" value="Genomic_DNA"/>
</dbReference>
<dbReference type="InterPro" id="IPR001466">
    <property type="entry name" value="Beta-lactam-related"/>
</dbReference>
<feature type="signal peptide" evidence="2">
    <location>
        <begin position="1"/>
        <end position="20"/>
    </location>
</feature>
<proteinExistence type="predicted"/>
<dbReference type="PANTHER" id="PTHR43283:SF11">
    <property type="entry name" value="BETA-LACTAMASE-RELATED DOMAIN-CONTAINING PROTEIN"/>
    <property type="match status" value="1"/>
</dbReference>
<dbReference type="RefSeq" id="WP_121345401.1">
    <property type="nucleotide sequence ID" value="NZ_RBLG01000002.1"/>
</dbReference>
<comment type="caution">
    <text evidence="4">The sequence shown here is derived from an EMBL/GenBank/DDBJ whole genome shotgun (WGS) entry which is preliminary data.</text>
</comment>
<reference evidence="4 5" key="1">
    <citation type="submission" date="2018-10" db="EMBL/GenBank/DDBJ databases">
        <title>Genomic Encyclopedia of Archaeal and Bacterial Type Strains, Phase II (KMG-II): from individual species to whole genera.</title>
        <authorList>
            <person name="Goeker M."/>
        </authorList>
    </citation>
    <scope>NUCLEOTIDE SEQUENCE [LARGE SCALE GENOMIC DNA]</scope>
    <source>
        <strain evidence="4 5">DSM 19839</strain>
    </source>
</reference>
<evidence type="ECO:0000313" key="4">
    <source>
        <dbReference type="EMBL" id="RKS53297.1"/>
    </source>
</evidence>
<feature type="domain" description="Beta-lactamase-related" evidence="3">
    <location>
        <begin position="112"/>
        <end position="362"/>
    </location>
</feature>
<dbReference type="AlphaFoldDB" id="A0A495PSZ0"/>
<dbReference type="Gene3D" id="3.40.710.10">
    <property type="entry name" value="DD-peptidase/beta-lactamase superfamily"/>
    <property type="match status" value="1"/>
</dbReference>
<evidence type="ECO:0000256" key="1">
    <source>
        <dbReference type="ARBA" id="ARBA00022801"/>
    </source>
</evidence>
<evidence type="ECO:0000313" key="5">
    <source>
        <dbReference type="Proteomes" id="UP000276282"/>
    </source>
</evidence>
<keyword evidence="5" id="KW-1185">Reference proteome</keyword>
<dbReference type="InterPro" id="IPR050789">
    <property type="entry name" value="Diverse_Enzym_Activities"/>
</dbReference>
<evidence type="ECO:0000256" key="2">
    <source>
        <dbReference type="SAM" id="SignalP"/>
    </source>
</evidence>
<evidence type="ECO:0000259" key="3">
    <source>
        <dbReference type="Pfam" id="PF00144"/>
    </source>
</evidence>
<organism evidence="4 5">
    <name type="scientific">Gillisia mitskevichiae</name>
    <dbReference type="NCBI Taxonomy" id="270921"/>
    <lineage>
        <taxon>Bacteria</taxon>
        <taxon>Pseudomonadati</taxon>
        <taxon>Bacteroidota</taxon>
        <taxon>Flavobacteriia</taxon>
        <taxon>Flavobacteriales</taxon>
        <taxon>Flavobacteriaceae</taxon>
        <taxon>Gillisia</taxon>
    </lineage>
</organism>
<accession>A0A495PSZ0</accession>
<dbReference type="PANTHER" id="PTHR43283">
    <property type="entry name" value="BETA-LACTAMASE-RELATED"/>
    <property type="match status" value="1"/>
</dbReference>
<feature type="chain" id="PRO_5019726077" evidence="2">
    <location>
        <begin position="21"/>
        <end position="382"/>
    </location>
</feature>
<dbReference type="InterPro" id="IPR012338">
    <property type="entry name" value="Beta-lactam/transpept-like"/>
</dbReference>
<keyword evidence="2" id="KW-0732">Signal</keyword>